<proteinExistence type="predicted"/>
<name>A0ABW2DB43_9ACTN</name>
<evidence type="ECO:0008006" key="4">
    <source>
        <dbReference type="Google" id="ProtNLM"/>
    </source>
</evidence>
<protein>
    <recommendedName>
        <fullName evidence="4">Secreted protein</fullName>
    </recommendedName>
</protein>
<gene>
    <name evidence="2" type="ORF">ACFQS3_13925</name>
</gene>
<sequence>MRNTTMVAVSAAAAAAAAAFTGGAAQASTPDWLTLATVESEHDSVLPGVCEADQVGALTATACGTVLGSPSADEIEATGHTVPESPDAAGMPSVANIDLRDFAKWQVCGIAVAAQSEGFECDNSIDGPKEPVGPGSGISLVNADTTGAFHWSVCGVAVGQASVDTTC</sequence>
<evidence type="ECO:0000256" key="1">
    <source>
        <dbReference type="SAM" id="SignalP"/>
    </source>
</evidence>
<feature type="signal peptide" evidence="1">
    <location>
        <begin position="1"/>
        <end position="27"/>
    </location>
</feature>
<dbReference type="Proteomes" id="UP001596470">
    <property type="component" value="Unassembled WGS sequence"/>
</dbReference>
<keyword evidence="1" id="KW-0732">Signal</keyword>
<evidence type="ECO:0000313" key="2">
    <source>
        <dbReference type="EMBL" id="MFC6958298.1"/>
    </source>
</evidence>
<dbReference type="RefSeq" id="WP_382346758.1">
    <property type="nucleotide sequence ID" value="NZ_JBHMBP010000001.1"/>
</dbReference>
<keyword evidence="3" id="KW-1185">Reference proteome</keyword>
<evidence type="ECO:0000313" key="3">
    <source>
        <dbReference type="Proteomes" id="UP001596470"/>
    </source>
</evidence>
<dbReference type="EMBL" id="JBHSYS010000003">
    <property type="protein sequence ID" value="MFC6958298.1"/>
    <property type="molecule type" value="Genomic_DNA"/>
</dbReference>
<reference evidence="3" key="1">
    <citation type="journal article" date="2019" name="Int. J. Syst. Evol. Microbiol.">
        <title>The Global Catalogue of Microorganisms (GCM) 10K type strain sequencing project: providing services to taxonomists for standard genome sequencing and annotation.</title>
        <authorList>
            <consortium name="The Broad Institute Genomics Platform"/>
            <consortium name="The Broad Institute Genome Sequencing Center for Infectious Disease"/>
            <person name="Wu L."/>
            <person name="Ma J."/>
        </authorList>
    </citation>
    <scope>NUCLEOTIDE SEQUENCE [LARGE SCALE GENOMIC DNA]</scope>
    <source>
        <strain evidence="3">KACC 12634</strain>
    </source>
</reference>
<comment type="caution">
    <text evidence="2">The sequence shown here is derived from an EMBL/GenBank/DDBJ whole genome shotgun (WGS) entry which is preliminary data.</text>
</comment>
<accession>A0ABW2DB43</accession>
<organism evidence="2 3">
    <name type="scientific">Glycomyces mayteni</name>
    <dbReference type="NCBI Taxonomy" id="543887"/>
    <lineage>
        <taxon>Bacteria</taxon>
        <taxon>Bacillati</taxon>
        <taxon>Actinomycetota</taxon>
        <taxon>Actinomycetes</taxon>
        <taxon>Glycomycetales</taxon>
        <taxon>Glycomycetaceae</taxon>
        <taxon>Glycomyces</taxon>
    </lineage>
</organism>
<feature type="chain" id="PRO_5047540664" description="Secreted protein" evidence="1">
    <location>
        <begin position="28"/>
        <end position="167"/>
    </location>
</feature>